<reference evidence="1 2" key="1">
    <citation type="submission" date="2019-03" db="EMBL/GenBank/DDBJ databases">
        <title>Genomic Encyclopedia of Type Strains, Phase III (KMG-III): the genomes of soil and plant-associated and newly described type strains.</title>
        <authorList>
            <person name="Whitman W."/>
        </authorList>
    </citation>
    <scope>NUCLEOTIDE SEQUENCE [LARGE SCALE GENOMIC DNA]</scope>
    <source>
        <strain evidence="1 2">VKM Ac-2570</strain>
    </source>
</reference>
<protein>
    <submittedName>
        <fullName evidence="1">Uncharacterized protein</fullName>
    </submittedName>
</protein>
<dbReference type="EMBL" id="SODF01000003">
    <property type="protein sequence ID" value="TDW15053.1"/>
    <property type="molecule type" value="Genomic_DNA"/>
</dbReference>
<dbReference type="RefSeq" id="WP_134122964.1">
    <property type="nucleotide sequence ID" value="NZ_SODF01000003.1"/>
</dbReference>
<evidence type="ECO:0000313" key="2">
    <source>
        <dbReference type="Proteomes" id="UP000295447"/>
    </source>
</evidence>
<accession>A0A4R7ZBY3</accession>
<organism evidence="1 2">
    <name type="scientific">Kribbella kalugense</name>
    <dbReference type="NCBI Taxonomy" id="2512221"/>
    <lineage>
        <taxon>Bacteria</taxon>
        <taxon>Bacillati</taxon>
        <taxon>Actinomycetota</taxon>
        <taxon>Actinomycetes</taxon>
        <taxon>Propionibacteriales</taxon>
        <taxon>Kribbellaceae</taxon>
        <taxon>Kribbella</taxon>
    </lineage>
</organism>
<evidence type="ECO:0000313" key="1">
    <source>
        <dbReference type="EMBL" id="TDW15053.1"/>
    </source>
</evidence>
<dbReference type="Proteomes" id="UP000295447">
    <property type="component" value="Unassembled WGS sequence"/>
</dbReference>
<name>A0A4R7ZBY3_9ACTN</name>
<keyword evidence="2" id="KW-1185">Reference proteome</keyword>
<dbReference type="AlphaFoldDB" id="A0A4R7ZBY3"/>
<proteinExistence type="predicted"/>
<comment type="caution">
    <text evidence="1">The sequence shown here is derived from an EMBL/GenBank/DDBJ whole genome shotgun (WGS) entry which is preliminary data.</text>
</comment>
<sequence length="70" mass="7941">MRKPVVRGRKARHEPIGEDTQYCVFCAGLMPFERIEAPDHLVDEPDEWICVHCGSALLVDPPTQQHSRTA</sequence>
<gene>
    <name evidence="1" type="ORF">EV650_6533</name>
</gene>
<dbReference type="OrthoDB" id="3831322at2"/>